<evidence type="ECO:0000313" key="10">
    <source>
        <dbReference type="Proteomes" id="UP000327468"/>
    </source>
</evidence>
<dbReference type="InterPro" id="IPR036179">
    <property type="entry name" value="Ig-like_dom_sf"/>
</dbReference>
<feature type="region of interest" description="Disordered" evidence="7">
    <location>
        <begin position="352"/>
        <end position="384"/>
    </location>
</feature>
<dbReference type="GO" id="GO:1903037">
    <property type="term" value="P:regulation of leukocyte cell-cell adhesion"/>
    <property type="evidence" value="ECO:0007669"/>
    <property type="project" value="UniProtKB-ARBA"/>
</dbReference>
<proteinExistence type="predicted"/>
<dbReference type="GO" id="GO:0050863">
    <property type="term" value="P:regulation of T cell activation"/>
    <property type="evidence" value="ECO:0007669"/>
    <property type="project" value="UniProtKB-ARBA"/>
</dbReference>
<reference evidence="9 10" key="1">
    <citation type="submission" date="2019-06" db="EMBL/GenBank/DDBJ databases">
        <title>A chromosome-scale genome assembly of the striped catfish, Pangasianodon hypophthalmus.</title>
        <authorList>
            <person name="Wen M."/>
            <person name="Zahm M."/>
            <person name="Roques C."/>
            <person name="Cabau C."/>
            <person name="Klopp C."/>
            <person name="Donnadieu C."/>
            <person name="Jouanno E."/>
            <person name="Avarre J.-C."/>
            <person name="Campet M."/>
            <person name="Ha T.T.T."/>
            <person name="Dugue R."/>
            <person name="Lampietro C."/>
            <person name="Louis A."/>
            <person name="Herpin A."/>
            <person name="Echchiki A."/>
            <person name="Berthelot C."/>
            <person name="Parey E."/>
            <person name="Roest-Crollius H."/>
            <person name="Braasch I."/>
            <person name="Postlethwait J."/>
            <person name="Bobe J."/>
            <person name="Montfort J."/>
            <person name="Bouchez O."/>
            <person name="Begum T."/>
            <person name="Schartl M."/>
            <person name="Guiguen Y."/>
        </authorList>
    </citation>
    <scope>NUCLEOTIDE SEQUENCE [LARGE SCALE GENOMIC DNA]</scope>
    <source>
        <strain evidence="9 10">Indonesia</strain>
        <tissue evidence="9">Blood</tissue>
    </source>
</reference>
<dbReference type="GO" id="GO:0005102">
    <property type="term" value="F:signaling receptor binding"/>
    <property type="evidence" value="ECO:0007669"/>
    <property type="project" value="TreeGrafter"/>
</dbReference>
<evidence type="ECO:0000256" key="2">
    <source>
        <dbReference type="ARBA" id="ARBA00022729"/>
    </source>
</evidence>
<dbReference type="GO" id="GO:0050852">
    <property type="term" value="P:T cell receptor signaling pathway"/>
    <property type="evidence" value="ECO:0007669"/>
    <property type="project" value="TreeGrafter"/>
</dbReference>
<evidence type="ECO:0000256" key="4">
    <source>
        <dbReference type="ARBA" id="ARBA00023157"/>
    </source>
</evidence>
<organism evidence="9 10">
    <name type="scientific">Pangasianodon hypophthalmus</name>
    <name type="common">Striped catfish</name>
    <name type="synonym">Helicophagus hypophthalmus</name>
    <dbReference type="NCBI Taxonomy" id="310915"/>
    <lineage>
        <taxon>Eukaryota</taxon>
        <taxon>Metazoa</taxon>
        <taxon>Chordata</taxon>
        <taxon>Craniata</taxon>
        <taxon>Vertebrata</taxon>
        <taxon>Euteleostomi</taxon>
        <taxon>Actinopterygii</taxon>
        <taxon>Neopterygii</taxon>
        <taxon>Teleostei</taxon>
        <taxon>Ostariophysi</taxon>
        <taxon>Siluriformes</taxon>
        <taxon>Pangasiidae</taxon>
        <taxon>Pangasianodon</taxon>
    </lineage>
</organism>
<dbReference type="FunFam" id="2.60.40.10:FF:000142">
    <property type="entry name" value="V-set domain-containing T-cell activation inhibitor 1"/>
    <property type="match status" value="2"/>
</dbReference>
<evidence type="ECO:0000313" key="9">
    <source>
        <dbReference type="EMBL" id="KAB5587240.1"/>
    </source>
</evidence>
<dbReference type="SUPFAM" id="SSF48726">
    <property type="entry name" value="Immunoglobulin"/>
    <property type="match status" value="3"/>
</dbReference>
<dbReference type="PROSITE" id="PS50835">
    <property type="entry name" value="IG_LIKE"/>
    <property type="match status" value="3"/>
</dbReference>
<gene>
    <name evidence="9" type="ORF">PHYPO_G00010940</name>
</gene>
<dbReference type="InterPro" id="IPR013783">
    <property type="entry name" value="Ig-like_fold"/>
</dbReference>
<keyword evidence="5" id="KW-0325">Glycoprotein</keyword>
<sequence>MSASNRTSRTKSSTVRSSAGDTVTLRCKLSPELSGVTREIRWFKGTECVHQQAYEDRETAGCVRMSFGRNVSLKLRDVKVRDSGQYRCEAHGERKEVVTVVDLHVAGFKLVSRSDDFELERFIGDDVTLPCHLSPKMSAAAMEIRWFKGTDCICLYQNGQVKEGKGYEGRVSLFTHKLKKGNVSLMLRRVHASDSGSYKCAVTHGRDKVENDQIDLRVSEFKLVHRSEDVGKPSGTEYGAHRVIADDGGDVILPCYLSPKKNAVAMEIRWFKGADCICLYQNGQVKEGKGYKGRVSLFTHKLKEGNVSLMLRKVQESGDEGQYKCEVMCGDAKVEKSIYLYFPGKGLPRASISRRYSRRKPRDDEHTPGKPGRRWSNPLEVPTM</sequence>
<protein>
    <recommendedName>
        <fullName evidence="8">Ig-like domain-containing protein</fullName>
    </recommendedName>
</protein>
<name>A0A5N5Q5A2_PANHP</name>
<keyword evidence="4" id="KW-1015">Disulfide bond</keyword>
<dbReference type="SMART" id="SM00406">
    <property type="entry name" value="IGv"/>
    <property type="match status" value="3"/>
</dbReference>
<comment type="caution">
    <text evidence="9">The sequence shown here is derived from an EMBL/GenBank/DDBJ whole genome shotgun (WGS) entry which is preliminary data.</text>
</comment>
<keyword evidence="3" id="KW-0472">Membrane</keyword>
<keyword evidence="6" id="KW-0393">Immunoglobulin domain</keyword>
<dbReference type="InterPro" id="IPR013106">
    <property type="entry name" value="Ig_V-set"/>
</dbReference>
<dbReference type="InterPro" id="IPR050504">
    <property type="entry name" value="IgSF_BTN/MOG"/>
</dbReference>
<feature type="domain" description="Ig-like" evidence="8">
    <location>
        <begin position="1"/>
        <end position="99"/>
    </location>
</feature>
<keyword evidence="2" id="KW-0732">Signal</keyword>
<evidence type="ECO:0000256" key="7">
    <source>
        <dbReference type="SAM" id="MobiDB-lite"/>
    </source>
</evidence>
<dbReference type="Proteomes" id="UP000327468">
    <property type="component" value="Chromosome 1"/>
</dbReference>
<keyword evidence="10" id="KW-1185">Reference proteome</keyword>
<dbReference type="GO" id="GO:0001817">
    <property type="term" value="P:regulation of cytokine production"/>
    <property type="evidence" value="ECO:0007669"/>
    <property type="project" value="TreeGrafter"/>
</dbReference>
<comment type="subcellular location">
    <subcellularLocation>
        <location evidence="1">Membrane</location>
    </subcellularLocation>
</comment>
<evidence type="ECO:0000256" key="6">
    <source>
        <dbReference type="ARBA" id="ARBA00023319"/>
    </source>
</evidence>
<dbReference type="Pfam" id="PF07686">
    <property type="entry name" value="V-set"/>
    <property type="match status" value="3"/>
</dbReference>
<dbReference type="EMBL" id="VFJC01000002">
    <property type="protein sequence ID" value="KAB5587240.1"/>
    <property type="molecule type" value="Genomic_DNA"/>
</dbReference>
<evidence type="ECO:0000259" key="8">
    <source>
        <dbReference type="PROSITE" id="PS50835"/>
    </source>
</evidence>
<evidence type="ECO:0000256" key="1">
    <source>
        <dbReference type="ARBA" id="ARBA00004370"/>
    </source>
</evidence>
<dbReference type="InterPro" id="IPR003598">
    <property type="entry name" value="Ig_sub2"/>
</dbReference>
<evidence type="ECO:0000256" key="5">
    <source>
        <dbReference type="ARBA" id="ARBA00023180"/>
    </source>
</evidence>
<feature type="domain" description="Ig-like" evidence="8">
    <location>
        <begin position="124"/>
        <end position="219"/>
    </location>
</feature>
<dbReference type="Gene3D" id="2.60.40.10">
    <property type="entry name" value="Immunoglobulins"/>
    <property type="match status" value="3"/>
</dbReference>
<accession>A0A5N5Q5A2</accession>
<dbReference type="InterPro" id="IPR007110">
    <property type="entry name" value="Ig-like_dom"/>
</dbReference>
<evidence type="ECO:0000256" key="3">
    <source>
        <dbReference type="ARBA" id="ARBA00023136"/>
    </source>
</evidence>
<dbReference type="GO" id="GO:0009897">
    <property type="term" value="C:external side of plasma membrane"/>
    <property type="evidence" value="ECO:0007669"/>
    <property type="project" value="TreeGrafter"/>
</dbReference>
<dbReference type="SMART" id="SM00409">
    <property type="entry name" value="IG"/>
    <property type="match status" value="3"/>
</dbReference>
<dbReference type="InterPro" id="IPR003599">
    <property type="entry name" value="Ig_sub"/>
</dbReference>
<dbReference type="PANTHER" id="PTHR24100">
    <property type="entry name" value="BUTYROPHILIN"/>
    <property type="match status" value="1"/>
</dbReference>
<dbReference type="AlphaFoldDB" id="A0A5N5Q5A2"/>
<feature type="domain" description="Ig-like" evidence="8">
    <location>
        <begin position="233"/>
        <end position="339"/>
    </location>
</feature>
<dbReference type="SMART" id="SM00408">
    <property type="entry name" value="IGc2"/>
    <property type="match status" value="2"/>
</dbReference>
<dbReference type="PANTHER" id="PTHR24100:SF130">
    <property type="entry name" value="BUTYROPHILIN-LIKE PROTEIN 9"/>
    <property type="match status" value="1"/>
</dbReference>